<keyword evidence="1" id="KW-0472">Membrane</keyword>
<feature type="transmembrane region" description="Helical" evidence="1">
    <location>
        <begin position="1352"/>
        <end position="1374"/>
    </location>
</feature>
<evidence type="ECO:0000313" key="4">
    <source>
        <dbReference type="Proteomes" id="UP000008983"/>
    </source>
</evidence>
<name>G0QX38_ICHMU</name>
<accession>G0QX38</accession>
<keyword evidence="1" id="KW-1133">Transmembrane helix</keyword>
<dbReference type="GO" id="GO:0008854">
    <property type="term" value="F:exodeoxyribonuclease V activity"/>
    <property type="evidence" value="ECO:0007669"/>
    <property type="project" value="UniProtKB-EC"/>
</dbReference>
<dbReference type="OrthoDB" id="293240at2759"/>
<feature type="transmembrane region" description="Helical" evidence="1">
    <location>
        <begin position="1554"/>
        <end position="1572"/>
    </location>
</feature>
<dbReference type="STRING" id="857967.G0QX38"/>
<organism evidence="3 4">
    <name type="scientific">Ichthyophthirius multifiliis</name>
    <name type="common">White spot disease agent</name>
    <name type="synonym">Ich</name>
    <dbReference type="NCBI Taxonomy" id="5932"/>
    <lineage>
        <taxon>Eukaryota</taxon>
        <taxon>Sar</taxon>
        <taxon>Alveolata</taxon>
        <taxon>Ciliophora</taxon>
        <taxon>Intramacronucleata</taxon>
        <taxon>Oligohymenophorea</taxon>
        <taxon>Hymenostomatida</taxon>
        <taxon>Ophryoglenina</taxon>
        <taxon>Ichthyophthirius</taxon>
    </lineage>
</organism>
<proteinExistence type="predicted"/>
<feature type="domain" description="RyR/IP3R Homology associated" evidence="2">
    <location>
        <begin position="834"/>
        <end position="928"/>
    </location>
</feature>
<dbReference type="InterPro" id="IPR013662">
    <property type="entry name" value="RIH_assoc-dom"/>
</dbReference>
<feature type="transmembrane region" description="Helical" evidence="1">
    <location>
        <begin position="42"/>
        <end position="61"/>
    </location>
</feature>
<evidence type="ECO:0000256" key="1">
    <source>
        <dbReference type="SAM" id="Phobius"/>
    </source>
</evidence>
<dbReference type="Pfam" id="PF08454">
    <property type="entry name" value="RIH_assoc"/>
    <property type="match status" value="1"/>
</dbReference>
<dbReference type="PANTHER" id="PTHR13715:SF99">
    <property type="entry name" value="INOSITOL 1,4,5-TRISPHOSPHATE RECEPTOR-LIKE PROTEIN A"/>
    <property type="match status" value="1"/>
</dbReference>
<gene>
    <name evidence="3" type="ORF">IMG5_137700</name>
</gene>
<feature type="transmembrane region" description="Helical" evidence="1">
    <location>
        <begin position="1699"/>
        <end position="1719"/>
    </location>
</feature>
<dbReference type="GeneID" id="14906337"/>
<dbReference type="OMA" id="VMKAAFF"/>
<reference evidence="3 4" key="1">
    <citation type="submission" date="2011-07" db="EMBL/GenBank/DDBJ databases">
        <authorList>
            <person name="Coyne R."/>
            <person name="Brami D."/>
            <person name="Johnson J."/>
            <person name="Hostetler J."/>
            <person name="Hannick L."/>
            <person name="Clark T."/>
            <person name="Cassidy-Hanley D."/>
            <person name="Inman J."/>
        </authorList>
    </citation>
    <scope>NUCLEOTIDE SEQUENCE [LARGE SCALE GENOMIC DNA]</scope>
    <source>
        <strain evidence="3 4">G5</strain>
    </source>
</reference>
<dbReference type="RefSeq" id="XP_004031811.1">
    <property type="nucleotide sequence ID" value="XM_004031763.1"/>
</dbReference>
<dbReference type="EC" id="3.1.11.5" evidence="3"/>
<feature type="transmembrane region" description="Helical" evidence="1">
    <location>
        <begin position="1422"/>
        <end position="1444"/>
    </location>
</feature>
<feature type="transmembrane region" description="Helical" evidence="1">
    <location>
        <begin position="1395"/>
        <end position="1416"/>
    </location>
</feature>
<dbReference type="InParanoid" id="G0QX38"/>
<dbReference type="EMBL" id="GL984031">
    <property type="protein sequence ID" value="EGR30215.1"/>
    <property type="molecule type" value="Genomic_DNA"/>
</dbReference>
<protein>
    <submittedName>
        <fullName evidence="3">MIR domain protein</fullName>
        <ecNumber evidence="3">3.1.11.5</ecNumber>
    </submittedName>
</protein>
<feature type="transmembrane region" description="Helical" evidence="1">
    <location>
        <begin position="1612"/>
        <end position="1631"/>
    </location>
</feature>
<dbReference type="InterPro" id="IPR015925">
    <property type="entry name" value="Ryanodine_IP3_receptor"/>
</dbReference>
<dbReference type="eggNOG" id="KOG2243">
    <property type="taxonomic scope" value="Eukaryota"/>
</dbReference>
<feature type="transmembrane region" description="Helical" evidence="1">
    <location>
        <begin position="1464"/>
        <end position="1485"/>
    </location>
</feature>
<keyword evidence="4" id="KW-1185">Reference proteome</keyword>
<evidence type="ECO:0000313" key="3">
    <source>
        <dbReference type="EMBL" id="EGR30215.1"/>
    </source>
</evidence>
<dbReference type="Proteomes" id="UP000008983">
    <property type="component" value="Unassembled WGS sequence"/>
</dbReference>
<dbReference type="GO" id="GO:0006816">
    <property type="term" value="P:calcium ion transport"/>
    <property type="evidence" value="ECO:0007669"/>
    <property type="project" value="InterPro"/>
</dbReference>
<keyword evidence="1" id="KW-0812">Transmembrane</keyword>
<sequence>MFNKIFIQIIQFLVSNNSQKILYQQLILQIQFLRIYIKLENFLINLTQFLYFFIFYQNIYFNFQFINYSQEKIPKNFDQILQRPFLESLLISFYFADDFILRNCIGDLIKKVCCQKSELLNNLQNIVLLIYSDDKKMYNQIYSFVKTLKILVSYSQVWLQLDSNIEVQEKLSQTNQVLGKIKECLVGQSSDISLKQTIFNNIKGQDLIIELIERGFILFQNKRDQFQFIKSDQIPSFENNTAIKIVDMIKRCFQILLLFCQNNQVNQELIFKSIFKSLFEIKDFNFGQIQLIKEIFKNNQKIFQLINISFIEDIASFIIINGKYAEFLEVFLVLLTNNQYQQFKNFKNIQCHILRLLFGGNTSNLKKIHFFFYKKNKKILSLLLSDDIEKNMINKIQNNVSFSSLLKYLLDNQIELQQYKDNMSEVQQLQGFILKILYIFIIKMKKEQTKTILSEDQNFQTYIMLITNNLQQSENINLLFQLQLIDLIIPLINIYTENILKEQQKNIHSINCQKSFSFKQILNQFANFYVRQAEQQQNIKKVKFQQLLIKQIKKKKKRYALLNNLWENNRQRQKQINKLCYSYKIPLPQFLKENHQKARNNTKNQYQQSMHTFKKDEEEVQLKEQEVKQNINFEESNYLNEQMAYLNIIQQWGLFRNNFTKHEKLQNNIKKESCIFSNGYQNIQGIFMKNIKEMQKEVLLLPEDLLIKCLSYIQFWKTNNSNQDSVIYILKGLCKFLKDDESEKMIEKQLLLDKLNGTKIALMLIWEENEPEMLYYLVKFLNLQLQGGNLKVQRTTFDFFQSNPQCEIFFYKIHQILDTQMSTLDNYYQQCQKGKKIVEKVLRLLQLFCEGHNLDLQNYIRNQFNSKKSYDLISQIIKLLCSFKICNSFYESISQCFDTLTELIQGPCIQNQLVIINSKFLEYAVLILSGDEKIFIFDNEENSKYFFNLLYKQIKSKQRINKYLNLVKKQKQQILKYNFIFILFKIKDINKKVPIHKGKFARLKYKCLITIVSLLEGNQNSNEIISQIMRTIPFNVLTNNITHIYLLYKKYSKDEYKIDLFNRVDEEINEKTPEEYYELIIENGFNAYSLVNLFMENKQIVINNNEEIKEYINEFEKNEEEETLQKLFKINFLSQFSKIGGAVLNLGRGAIKDLYKSAFRKGEISKKQQEQFKNIEKKEQAKEAISFFKNNVKKIEIVRNDKLQFIYFPILPFCKLLPDEVINDFREKVDRTSTKSKIGCLIDQSNDIINIMKHEEKLRQIFDKNKILAIFCLNVKFWESAAFYAACIINFIIICSYSEYFMDQNIFQNDHNYKKILQKSRLEDPRLFFKKDQTSNLIYICVFYINILKDTLYIIFVFGILNLSFYSIVVAVFLMKRAPLLIGNYKIRNELNKKFFFFIINALKSILILLQDYQIIYYSFNMAIVIFGLVIHPFLFAGCLSDILRTKHLKNVVRAVWNPRYEILLLMVLLFLLEYYFTLVSYIHFYEDYQGKCNILWKCYLVNFDWTFKGDGGVGTMLQEPESLKYYIQQGVEYNGVLQSLAGKFFQRLIFDNLLNILIIQILINILKGIIVDKFRSLKDALQDRENDEKFYCFICGIRREVLDKAQESKGFFYHIKVFLFFFVFFQYFLFFQQEHYMWNYIYYIAYIQFKEQTEYNGDETYIRDKINNYDLGWLPVKRTQSVYEKEDDLQKINLTNNMIENVIFIFYFLFFIFNILFYQIRDINEKIRSCQQNINNEIDNQYLLLQQKSNQQQ</sequence>
<keyword evidence="3" id="KW-0378">Hydrolase</keyword>
<dbReference type="PANTHER" id="PTHR13715">
    <property type="entry name" value="RYANODINE RECEPTOR AND IP3 RECEPTOR"/>
    <property type="match status" value="1"/>
</dbReference>
<dbReference type="eggNOG" id="KOG3533">
    <property type="taxonomic scope" value="Eukaryota"/>
</dbReference>
<evidence type="ECO:0000259" key="2">
    <source>
        <dbReference type="Pfam" id="PF08454"/>
    </source>
</evidence>